<keyword evidence="2" id="KW-0240">DNA-directed RNA polymerase</keyword>
<keyword evidence="7" id="KW-0238">DNA-binding</keyword>
<dbReference type="NCBIfam" id="TIGR02395">
    <property type="entry name" value="rpoN_sigma"/>
    <property type="match status" value="1"/>
</dbReference>
<keyword evidence="4" id="KW-0548">Nucleotidyltransferase</keyword>
<keyword evidence="8" id="KW-0804">Transcription</keyword>
<dbReference type="GO" id="GO:0000428">
    <property type="term" value="C:DNA-directed RNA polymerase complex"/>
    <property type="evidence" value="ECO:0007669"/>
    <property type="project" value="UniProtKB-KW"/>
</dbReference>
<dbReference type="PROSITE" id="PS50044">
    <property type="entry name" value="SIGMA54_3"/>
    <property type="match status" value="1"/>
</dbReference>
<dbReference type="Pfam" id="PF04963">
    <property type="entry name" value="Sigma54_CBD"/>
    <property type="match status" value="1"/>
</dbReference>
<keyword evidence="6" id="KW-0731">Sigma factor</keyword>
<dbReference type="Pfam" id="PF00309">
    <property type="entry name" value="Sigma54_AID"/>
    <property type="match status" value="1"/>
</dbReference>
<evidence type="ECO:0000256" key="9">
    <source>
        <dbReference type="SAM" id="MobiDB-lite"/>
    </source>
</evidence>
<name>A0A7C5QW57_9PROT</name>
<dbReference type="InterPro" id="IPR038709">
    <property type="entry name" value="RpoN_core-bd_sf"/>
</dbReference>
<accession>A0A7C5QW57</accession>
<dbReference type="PIRSF" id="PIRSF000774">
    <property type="entry name" value="RpoN"/>
    <property type="match status" value="1"/>
</dbReference>
<evidence type="ECO:0000256" key="8">
    <source>
        <dbReference type="ARBA" id="ARBA00023163"/>
    </source>
</evidence>
<comment type="caution">
    <text evidence="12">The sequence shown here is derived from an EMBL/GenBank/DDBJ whole genome shotgun (WGS) entry which is preliminary data.</text>
</comment>
<dbReference type="NCBIfam" id="NF004596">
    <property type="entry name" value="PRK05932.1-3"/>
    <property type="match status" value="1"/>
</dbReference>
<dbReference type="GO" id="GO:0001216">
    <property type="term" value="F:DNA-binding transcription activator activity"/>
    <property type="evidence" value="ECO:0007669"/>
    <property type="project" value="InterPro"/>
</dbReference>
<comment type="similarity">
    <text evidence="1">Belongs to the sigma-54 factor family.</text>
</comment>
<dbReference type="AlphaFoldDB" id="A0A7C5QW57"/>
<feature type="domain" description="RNA polymerase sigma factor 54 DNA-binding" evidence="10">
    <location>
        <begin position="337"/>
        <end position="438"/>
    </location>
</feature>
<sequence length="439" mass="47262">MAMAPKLQMKQGQQLAMTPQLQQAIKLLQLSNIELAAYVEEQLESNPLLERGTGTDNRRSEDSVNTSETDGGLSELTLDAPDAAAADAMDAPAAAIDVEATASDLAPNAPSVGGEVDWSRAGSGGSFSASGEYDAAANTASEVTLIDHLNAQLAMAIHDERQRMIGAYLINYVDENGYLRADLAEIAGNLGVEEATLESVLKTLQTFEPTGVMARSLAECLALQLADKGELNAVMQIILANLDLLAGHDLPRLEVLTGLSREKLARYVARLKALSPKPGLAYGCDAAAAIDPDVFVRERPDGGWAVELNSETLPRVLVNARYYAEVCDSTSDEKVRTYMSECQQNASWLVKSLDQRARTILKVASEIVKMQDGFFAYGVNHLKPLNLRTVADAIEMHESTVSRVTSNKYMATPRGVFELKYFFTTAIASSDGGDAHSAE</sequence>
<evidence type="ECO:0000256" key="2">
    <source>
        <dbReference type="ARBA" id="ARBA00022478"/>
    </source>
</evidence>
<feature type="non-terminal residue" evidence="12">
    <location>
        <position position="439"/>
    </location>
</feature>
<organism evidence="12">
    <name type="scientific">Hellea balneolensis</name>
    <dbReference type="NCBI Taxonomy" id="287478"/>
    <lineage>
        <taxon>Bacteria</taxon>
        <taxon>Pseudomonadati</taxon>
        <taxon>Pseudomonadota</taxon>
        <taxon>Alphaproteobacteria</taxon>
        <taxon>Maricaulales</taxon>
        <taxon>Robiginitomaculaceae</taxon>
        <taxon>Hellea</taxon>
    </lineage>
</organism>
<feature type="region of interest" description="Disordered" evidence="9">
    <location>
        <begin position="47"/>
        <end position="75"/>
    </location>
</feature>
<dbReference type="EMBL" id="DRMJ01000241">
    <property type="protein sequence ID" value="HHL42918.1"/>
    <property type="molecule type" value="Genomic_DNA"/>
</dbReference>
<dbReference type="InterPro" id="IPR000394">
    <property type="entry name" value="RNA_pol_sigma_54"/>
</dbReference>
<dbReference type="PROSITE" id="PS00717">
    <property type="entry name" value="SIGMA54_1"/>
    <property type="match status" value="1"/>
</dbReference>
<dbReference type="Pfam" id="PF04552">
    <property type="entry name" value="Sigma54_DBD"/>
    <property type="match status" value="1"/>
</dbReference>
<evidence type="ECO:0000256" key="3">
    <source>
        <dbReference type="ARBA" id="ARBA00022679"/>
    </source>
</evidence>
<dbReference type="Proteomes" id="UP000885830">
    <property type="component" value="Unassembled WGS sequence"/>
</dbReference>
<dbReference type="GO" id="GO:0016987">
    <property type="term" value="F:sigma factor activity"/>
    <property type="evidence" value="ECO:0007669"/>
    <property type="project" value="UniProtKB-KW"/>
</dbReference>
<evidence type="ECO:0000256" key="6">
    <source>
        <dbReference type="ARBA" id="ARBA00023082"/>
    </source>
</evidence>
<evidence type="ECO:0000259" key="10">
    <source>
        <dbReference type="Pfam" id="PF04552"/>
    </source>
</evidence>
<dbReference type="InterPro" id="IPR007634">
    <property type="entry name" value="RNA_pol_sigma_54_DNA-bd"/>
</dbReference>
<dbReference type="Gene3D" id="1.10.10.1330">
    <property type="entry name" value="RNA polymerase sigma-54 factor, core-binding domain"/>
    <property type="match status" value="1"/>
</dbReference>
<dbReference type="GO" id="GO:0006352">
    <property type="term" value="P:DNA-templated transcription initiation"/>
    <property type="evidence" value="ECO:0007669"/>
    <property type="project" value="InterPro"/>
</dbReference>
<dbReference type="InterPro" id="IPR007046">
    <property type="entry name" value="RNA_pol_sigma_54_core-bd"/>
</dbReference>
<evidence type="ECO:0000256" key="7">
    <source>
        <dbReference type="ARBA" id="ARBA00023125"/>
    </source>
</evidence>
<feature type="domain" description="RNA polymerase sigma factor 54 core-binding" evidence="11">
    <location>
        <begin position="137"/>
        <end position="322"/>
    </location>
</feature>
<reference evidence="12" key="1">
    <citation type="journal article" date="2020" name="mSystems">
        <title>Genome- and Community-Level Interaction Insights into Carbon Utilization and Element Cycling Functions of Hydrothermarchaeota in Hydrothermal Sediment.</title>
        <authorList>
            <person name="Zhou Z."/>
            <person name="Liu Y."/>
            <person name="Xu W."/>
            <person name="Pan J."/>
            <person name="Luo Z.H."/>
            <person name="Li M."/>
        </authorList>
    </citation>
    <scope>NUCLEOTIDE SEQUENCE [LARGE SCALE GENOMIC DNA]</scope>
    <source>
        <strain evidence="12">HyVt-485</strain>
    </source>
</reference>
<evidence type="ECO:0000256" key="5">
    <source>
        <dbReference type="ARBA" id="ARBA00023015"/>
    </source>
</evidence>
<gene>
    <name evidence="12" type="primary">rpoN</name>
    <name evidence="12" type="ORF">ENJ42_04810</name>
</gene>
<evidence type="ECO:0000259" key="11">
    <source>
        <dbReference type="Pfam" id="PF04963"/>
    </source>
</evidence>
<dbReference type="PANTHER" id="PTHR32248">
    <property type="entry name" value="RNA POLYMERASE SIGMA-54 FACTOR"/>
    <property type="match status" value="1"/>
</dbReference>
<keyword evidence="3" id="KW-0808">Transferase</keyword>
<evidence type="ECO:0000256" key="1">
    <source>
        <dbReference type="ARBA" id="ARBA00008798"/>
    </source>
</evidence>
<evidence type="ECO:0000256" key="4">
    <source>
        <dbReference type="ARBA" id="ARBA00022695"/>
    </source>
</evidence>
<dbReference type="PRINTS" id="PR00045">
    <property type="entry name" value="SIGMA54FCT"/>
</dbReference>
<dbReference type="GO" id="GO:0016779">
    <property type="term" value="F:nucleotidyltransferase activity"/>
    <property type="evidence" value="ECO:0007669"/>
    <property type="project" value="UniProtKB-KW"/>
</dbReference>
<keyword evidence="5" id="KW-0805">Transcription regulation</keyword>
<proteinExistence type="inferred from homology"/>
<dbReference type="PANTHER" id="PTHR32248:SF4">
    <property type="entry name" value="RNA POLYMERASE SIGMA-54 FACTOR"/>
    <property type="match status" value="1"/>
</dbReference>
<evidence type="ECO:0000313" key="12">
    <source>
        <dbReference type="EMBL" id="HHL42918.1"/>
    </source>
</evidence>
<protein>
    <submittedName>
        <fullName evidence="12">RNA polymerase sigma-54 factor</fullName>
    </submittedName>
</protein>
<dbReference type="GO" id="GO:0003677">
    <property type="term" value="F:DNA binding"/>
    <property type="evidence" value="ECO:0007669"/>
    <property type="project" value="UniProtKB-KW"/>
</dbReference>